<keyword evidence="4" id="KW-1185">Reference proteome</keyword>
<dbReference type="EMBL" id="PKPP01000793">
    <property type="protein sequence ID" value="PWA88645.1"/>
    <property type="molecule type" value="Genomic_DNA"/>
</dbReference>
<dbReference type="STRING" id="35608.A0A2U1PSD3"/>
<name>A0A2U1PSD3_ARTAN</name>
<accession>A0A2U1PSD3</accession>
<dbReference type="InterPro" id="IPR000719">
    <property type="entry name" value="Prot_kinase_dom"/>
</dbReference>
<protein>
    <submittedName>
        <fullName evidence="3">Protein kinase superfamily protein</fullName>
    </submittedName>
</protein>
<evidence type="ECO:0000313" key="4">
    <source>
        <dbReference type="Proteomes" id="UP000245207"/>
    </source>
</evidence>
<dbReference type="PROSITE" id="PS50011">
    <property type="entry name" value="PROTEIN_KINASE_DOM"/>
    <property type="match status" value="1"/>
</dbReference>
<proteinExistence type="predicted"/>
<feature type="binding site" evidence="1">
    <location>
        <position position="44"/>
    </location>
    <ligand>
        <name>ATP</name>
        <dbReference type="ChEBI" id="CHEBI:30616"/>
    </ligand>
</feature>
<evidence type="ECO:0000259" key="2">
    <source>
        <dbReference type="PROSITE" id="PS50011"/>
    </source>
</evidence>
<dbReference type="GO" id="GO:0005524">
    <property type="term" value="F:ATP binding"/>
    <property type="evidence" value="ECO:0007669"/>
    <property type="project" value="UniProtKB-UniRule"/>
</dbReference>
<comment type="caution">
    <text evidence="3">The sequence shown here is derived from an EMBL/GenBank/DDBJ whole genome shotgun (WGS) entry which is preliminary data.</text>
</comment>
<keyword evidence="1" id="KW-0547">Nucleotide-binding</keyword>
<feature type="domain" description="Protein kinase" evidence="2">
    <location>
        <begin position="16"/>
        <end position="362"/>
    </location>
</feature>
<dbReference type="SUPFAM" id="SSF56112">
    <property type="entry name" value="Protein kinase-like (PK-like)"/>
    <property type="match status" value="1"/>
</dbReference>
<dbReference type="InterPro" id="IPR017441">
    <property type="entry name" value="Protein_kinase_ATP_BS"/>
</dbReference>
<keyword evidence="1" id="KW-0067">ATP-binding</keyword>
<sequence length="436" mass="48904">MKEFNHQELEEATCNYSKSYLIGKGSHGSIYKATLKNGQVVAIKTPSLGLCKLQNTSKVENEARILSSISPNQFIVNLLGMSHDSTGHTILVMEHMPGGMLHNLLHLDNIGSPPPSWRKRAKMAIQIARAMDGGDESLDPTAVRDNHVTAVVDGDKTDPVVVYGEKKSDETYLAVVYGYSRRWLRVFQIWAGVGSGGVGFEVVVCDNEWFRGWWLMVTGYDGGAERTKGGMMIVVVMGVFDSHEQMTEGAKCTKGGKYTPQGIGKRKTKTVKTECPFRLVAKYHRTTNSWILRVKDDTHNHVMLDSLHGVPYAMRLENDELGLVDELTQYNVRPMNILSTIKGRNPDNVSSLRTIYNAQDKLRRARVGDRTTIQVLYSHLTDPGYTWYPRQTGDTEGKQTIRAEHAIQKKYKLYVAGEVKELMTPCKPVGWYSKDT</sequence>
<dbReference type="InterPro" id="IPR001245">
    <property type="entry name" value="Ser-Thr/Tyr_kinase_cat_dom"/>
</dbReference>
<evidence type="ECO:0000256" key="1">
    <source>
        <dbReference type="PROSITE-ProRule" id="PRU10141"/>
    </source>
</evidence>
<organism evidence="3 4">
    <name type="scientific">Artemisia annua</name>
    <name type="common">Sweet wormwood</name>
    <dbReference type="NCBI Taxonomy" id="35608"/>
    <lineage>
        <taxon>Eukaryota</taxon>
        <taxon>Viridiplantae</taxon>
        <taxon>Streptophyta</taxon>
        <taxon>Embryophyta</taxon>
        <taxon>Tracheophyta</taxon>
        <taxon>Spermatophyta</taxon>
        <taxon>Magnoliopsida</taxon>
        <taxon>eudicotyledons</taxon>
        <taxon>Gunneridae</taxon>
        <taxon>Pentapetalae</taxon>
        <taxon>asterids</taxon>
        <taxon>campanulids</taxon>
        <taxon>Asterales</taxon>
        <taxon>Asteraceae</taxon>
        <taxon>Asteroideae</taxon>
        <taxon>Anthemideae</taxon>
        <taxon>Artemisiinae</taxon>
        <taxon>Artemisia</taxon>
    </lineage>
</organism>
<keyword evidence="3" id="KW-0418">Kinase</keyword>
<dbReference type="PROSITE" id="PS00107">
    <property type="entry name" value="PROTEIN_KINASE_ATP"/>
    <property type="match status" value="1"/>
</dbReference>
<dbReference type="OrthoDB" id="4062651at2759"/>
<evidence type="ECO:0000313" key="3">
    <source>
        <dbReference type="EMBL" id="PWA88645.1"/>
    </source>
</evidence>
<dbReference type="PANTHER" id="PTHR46146:SF23">
    <property type="entry name" value="PROTEIN KINASE DOMAIN-CONTAINING PROTEIN"/>
    <property type="match status" value="1"/>
</dbReference>
<dbReference type="AlphaFoldDB" id="A0A2U1PSD3"/>
<keyword evidence="3" id="KW-0808">Transferase</keyword>
<gene>
    <name evidence="3" type="ORF">CTI12_AA078610</name>
</gene>
<dbReference type="GO" id="GO:0004672">
    <property type="term" value="F:protein kinase activity"/>
    <property type="evidence" value="ECO:0007669"/>
    <property type="project" value="InterPro"/>
</dbReference>
<dbReference type="PANTHER" id="PTHR46146">
    <property type="entry name" value="SERINE/THREONINE-PROTEIN KINASE-LIKE PROTEIN CCR4"/>
    <property type="match status" value="1"/>
</dbReference>
<dbReference type="Proteomes" id="UP000245207">
    <property type="component" value="Unassembled WGS sequence"/>
</dbReference>
<dbReference type="InterPro" id="IPR011009">
    <property type="entry name" value="Kinase-like_dom_sf"/>
</dbReference>
<dbReference type="Pfam" id="PF07714">
    <property type="entry name" value="PK_Tyr_Ser-Thr"/>
    <property type="match status" value="1"/>
</dbReference>
<reference evidence="3 4" key="1">
    <citation type="journal article" date="2018" name="Mol. Plant">
        <title>The genome of Artemisia annua provides insight into the evolution of Asteraceae family and artemisinin biosynthesis.</title>
        <authorList>
            <person name="Shen Q."/>
            <person name="Zhang L."/>
            <person name="Liao Z."/>
            <person name="Wang S."/>
            <person name="Yan T."/>
            <person name="Shi P."/>
            <person name="Liu M."/>
            <person name="Fu X."/>
            <person name="Pan Q."/>
            <person name="Wang Y."/>
            <person name="Lv Z."/>
            <person name="Lu X."/>
            <person name="Zhang F."/>
            <person name="Jiang W."/>
            <person name="Ma Y."/>
            <person name="Chen M."/>
            <person name="Hao X."/>
            <person name="Li L."/>
            <person name="Tang Y."/>
            <person name="Lv G."/>
            <person name="Zhou Y."/>
            <person name="Sun X."/>
            <person name="Brodelius P.E."/>
            <person name="Rose J.K.C."/>
            <person name="Tang K."/>
        </authorList>
    </citation>
    <scope>NUCLEOTIDE SEQUENCE [LARGE SCALE GENOMIC DNA]</scope>
    <source>
        <strain evidence="4">cv. Huhao1</strain>
        <tissue evidence="3">Leaf</tissue>
    </source>
</reference>
<dbReference type="Gene3D" id="1.10.510.10">
    <property type="entry name" value="Transferase(Phosphotransferase) domain 1"/>
    <property type="match status" value="1"/>
</dbReference>